<evidence type="ECO:0000313" key="3">
    <source>
        <dbReference type="EMBL" id="VDH94114.1"/>
    </source>
</evidence>
<name>A0A8B6BS09_MYTGA</name>
<dbReference type="AlphaFoldDB" id="A0A8B6BS09"/>
<dbReference type="EMBL" id="UYJE01000552">
    <property type="protein sequence ID" value="VDH94114.1"/>
    <property type="molecule type" value="Genomic_DNA"/>
</dbReference>
<proteinExistence type="predicted"/>
<protein>
    <submittedName>
        <fullName evidence="3">Uncharacterized protein</fullName>
    </submittedName>
</protein>
<reference evidence="3" key="1">
    <citation type="submission" date="2018-11" db="EMBL/GenBank/DDBJ databases">
        <authorList>
            <person name="Alioto T."/>
            <person name="Alioto T."/>
        </authorList>
    </citation>
    <scope>NUCLEOTIDE SEQUENCE</scope>
</reference>
<feature type="signal peptide" evidence="2">
    <location>
        <begin position="1"/>
        <end position="19"/>
    </location>
</feature>
<evidence type="ECO:0000313" key="4">
    <source>
        <dbReference type="Proteomes" id="UP000596742"/>
    </source>
</evidence>
<evidence type="ECO:0000256" key="2">
    <source>
        <dbReference type="SAM" id="SignalP"/>
    </source>
</evidence>
<keyword evidence="4" id="KW-1185">Reference proteome</keyword>
<sequence length="142" mass="16247">MAFWIVHFLVLLLVLNAEGQIDCKYETAIANCFCSTEINILQNVRIIEIQSESCNCTINFLKAQEQPPTVVHVFNKLCNWLCNEIECVPDNILPEEEKTTRKQEITTVHVPDNVLQNSQLEMTNKQKKSTTLTTKTRPLLSP</sequence>
<comment type="caution">
    <text evidence="3">The sequence shown here is derived from an EMBL/GenBank/DDBJ whole genome shotgun (WGS) entry which is preliminary data.</text>
</comment>
<gene>
    <name evidence="3" type="ORF">MGAL_10B050147</name>
</gene>
<accession>A0A8B6BS09</accession>
<feature type="region of interest" description="Disordered" evidence="1">
    <location>
        <begin position="121"/>
        <end position="142"/>
    </location>
</feature>
<organism evidence="3 4">
    <name type="scientific">Mytilus galloprovincialis</name>
    <name type="common">Mediterranean mussel</name>
    <dbReference type="NCBI Taxonomy" id="29158"/>
    <lineage>
        <taxon>Eukaryota</taxon>
        <taxon>Metazoa</taxon>
        <taxon>Spiralia</taxon>
        <taxon>Lophotrochozoa</taxon>
        <taxon>Mollusca</taxon>
        <taxon>Bivalvia</taxon>
        <taxon>Autobranchia</taxon>
        <taxon>Pteriomorphia</taxon>
        <taxon>Mytilida</taxon>
        <taxon>Mytiloidea</taxon>
        <taxon>Mytilidae</taxon>
        <taxon>Mytilinae</taxon>
        <taxon>Mytilus</taxon>
    </lineage>
</organism>
<dbReference type="Proteomes" id="UP000596742">
    <property type="component" value="Unassembled WGS sequence"/>
</dbReference>
<keyword evidence="2" id="KW-0732">Signal</keyword>
<evidence type="ECO:0000256" key="1">
    <source>
        <dbReference type="SAM" id="MobiDB-lite"/>
    </source>
</evidence>
<feature type="chain" id="PRO_5032555182" evidence="2">
    <location>
        <begin position="20"/>
        <end position="142"/>
    </location>
</feature>